<sequence>MSRDTSHVAHDPFAAGFNTPISPRSILDTTRWGPLNLLGPLGLSHEFQSILDAALIHQWPAFALATHEAAITQIREAVIRTSLLAPHCLFATIYAGECYRSYFGGRTLRNEMLQLQLKQQALRHLRRALQDHGGVASDEVLWTITLLAIHGSVRTLKHPRFTTPVYRDNEFYSSLEFEGTHLRALRTLVTQKGGLQTLALHGLSNMISM</sequence>
<accession>A0A178ZZ21</accession>
<gene>
    <name evidence="1" type="ORF">AYL99_01092</name>
</gene>
<evidence type="ECO:0000313" key="1">
    <source>
        <dbReference type="EMBL" id="OAP65120.1"/>
    </source>
</evidence>
<evidence type="ECO:0008006" key="3">
    <source>
        <dbReference type="Google" id="ProtNLM"/>
    </source>
</evidence>
<proteinExistence type="predicted"/>
<dbReference type="RefSeq" id="XP_018698487.1">
    <property type="nucleotide sequence ID" value="XM_018832608.1"/>
</dbReference>
<dbReference type="EMBL" id="LVYI01000001">
    <property type="protein sequence ID" value="OAP65120.1"/>
    <property type="molecule type" value="Genomic_DNA"/>
</dbReference>
<dbReference type="OrthoDB" id="3469466at2759"/>
<organism evidence="1 2">
    <name type="scientific">Fonsecaea erecta</name>
    <dbReference type="NCBI Taxonomy" id="1367422"/>
    <lineage>
        <taxon>Eukaryota</taxon>
        <taxon>Fungi</taxon>
        <taxon>Dikarya</taxon>
        <taxon>Ascomycota</taxon>
        <taxon>Pezizomycotina</taxon>
        <taxon>Eurotiomycetes</taxon>
        <taxon>Chaetothyriomycetidae</taxon>
        <taxon>Chaetothyriales</taxon>
        <taxon>Herpotrichiellaceae</taxon>
        <taxon>Fonsecaea</taxon>
    </lineage>
</organism>
<protein>
    <recommendedName>
        <fullName evidence="3">Transcription factor domain-containing protein</fullName>
    </recommendedName>
</protein>
<evidence type="ECO:0000313" key="2">
    <source>
        <dbReference type="Proteomes" id="UP000078343"/>
    </source>
</evidence>
<comment type="caution">
    <text evidence="1">The sequence shown here is derived from an EMBL/GenBank/DDBJ whole genome shotgun (WGS) entry which is preliminary data.</text>
</comment>
<dbReference type="GeneID" id="30005262"/>
<dbReference type="AlphaFoldDB" id="A0A178ZZ21"/>
<keyword evidence="2" id="KW-1185">Reference proteome</keyword>
<name>A0A178ZZ21_9EURO</name>
<reference evidence="1 2" key="1">
    <citation type="submission" date="2016-04" db="EMBL/GenBank/DDBJ databases">
        <title>Draft genome of Fonsecaea erecta CBS 125763.</title>
        <authorList>
            <person name="Weiss V.A."/>
            <person name="Vicente V.A."/>
            <person name="Raittz R.T."/>
            <person name="Moreno L.F."/>
            <person name="De Souza E.M."/>
            <person name="Pedrosa F.O."/>
            <person name="Steffens M.B."/>
            <person name="Faoro H."/>
            <person name="Tadra-Sfeir M.Z."/>
            <person name="Najafzadeh M.J."/>
            <person name="Felipe M.S."/>
            <person name="Teixeira M."/>
            <person name="Sun J."/>
            <person name="Xi L."/>
            <person name="Gomes R."/>
            <person name="De Azevedo C.M."/>
            <person name="Salgado C.G."/>
            <person name="Da Silva M.B."/>
            <person name="Nascimento M.F."/>
            <person name="Queiroz-Telles F."/>
            <person name="Attili D.S."/>
            <person name="Gorbushina A."/>
        </authorList>
    </citation>
    <scope>NUCLEOTIDE SEQUENCE [LARGE SCALE GENOMIC DNA]</scope>
    <source>
        <strain evidence="1 2">CBS 125763</strain>
    </source>
</reference>
<dbReference type="Proteomes" id="UP000078343">
    <property type="component" value="Unassembled WGS sequence"/>
</dbReference>